<evidence type="ECO:0000256" key="2">
    <source>
        <dbReference type="SAM" id="SignalP"/>
    </source>
</evidence>
<dbReference type="AlphaFoldDB" id="A0AAJ0M3X5"/>
<keyword evidence="2" id="KW-0732">Signal</keyword>
<dbReference type="EMBL" id="JAUDZG010000002">
    <property type="protein sequence ID" value="KAK3308116.1"/>
    <property type="molecule type" value="Genomic_DNA"/>
</dbReference>
<reference evidence="3" key="1">
    <citation type="journal article" date="2023" name="Mol. Phylogenet. Evol.">
        <title>Genome-scale phylogeny and comparative genomics of the fungal order Sordariales.</title>
        <authorList>
            <person name="Hensen N."/>
            <person name="Bonometti L."/>
            <person name="Westerberg I."/>
            <person name="Brannstrom I.O."/>
            <person name="Guillou S."/>
            <person name="Cros-Aarteil S."/>
            <person name="Calhoun S."/>
            <person name="Haridas S."/>
            <person name="Kuo A."/>
            <person name="Mondo S."/>
            <person name="Pangilinan J."/>
            <person name="Riley R."/>
            <person name="LaButti K."/>
            <person name="Andreopoulos B."/>
            <person name="Lipzen A."/>
            <person name="Chen C."/>
            <person name="Yan M."/>
            <person name="Daum C."/>
            <person name="Ng V."/>
            <person name="Clum A."/>
            <person name="Steindorff A."/>
            <person name="Ohm R.A."/>
            <person name="Martin F."/>
            <person name="Silar P."/>
            <person name="Natvig D.O."/>
            <person name="Lalanne C."/>
            <person name="Gautier V."/>
            <person name="Ament-Velasquez S.L."/>
            <person name="Kruys A."/>
            <person name="Hutchinson M.I."/>
            <person name="Powell A.J."/>
            <person name="Barry K."/>
            <person name="Miller A.N."/>
            <person name="Grigoriev I.V."/>
            <person name="Debuchy R."/>
            <person name="Gladieux P."/>
            <person name="Hiltunen Thoren M."/>
            <person name="Johannesson H."/>
        </authorList>
    </citation>
    <scope>NUCLEOTIDE SEQUENCE</scope>
    <source>
        <strain evidence="3">CBS 333.67</strain>
    </source>
</reference>
<sequence>MFPLFVFFCLLLFSVSSSSFQSPAFASVYTLLDSTIFFSWVRVRSGFRACDGSNWSSEMGGILVCFGFLVLVCFVLAYS</sequence>
<evidence type="ECO:0008006" key="5">
    <source>
        <dbReference type="Google" id="ProtNLM"/>
    </source>
</evidence>
<comment type="caution">
    <text evidence="3">The sequence shown here is derived from an EMBL/GenBank/DDBJ whole genome shotgun (WGS) entry which is preliminary data.</text>
</comment>
<keyword evidence="1" id="KW-0812">Transmembrane</keyword>
<protein>
    <recommendedName>
        <fullName evidence="5">Secreted peptide</fullName>
    </recommendedName>
</protein>
<feature type="chain" id="PRO_5042496731" description="Secreted peptide" evidence="2">
    <location>
        <begin position="20"/>
        <end position="79"/>
    </location>
</feature>
<keyword evidence="4" id="KW-1185">Reference proteome</keyword>
<feature type="transmembrane region" description="Helical" evidence="1">
    <location>
        <begin position="59"/>
        <end position="78"/>
    </location>
</feature>
<keyword evidence="1" id="KW-0472">Membrane</keyword>
<name>A0AAJ0M3X5_9PEZI</name>
<gene>
    <name evidence="3" type="ORF">B0T15DRAFT_523584</name>
</gene>
<reference evidence="3" key="2">
    <citation type="submission" date="2023-06" db="EMBL/GenBank/DDBJ databases">
        <authorList>
            <consortium name="Lawrence Berkeley National Laboratory"/>
            <person name="Mondo S.J."/>
            <person name="Hensen N."/>
            <person name="Bonometti L."/>
            <person name="Westerberg I."/>
            <person name="Brannstrom I.O."/>
            <person name="Guillou S."/>
            <person name="Cros-Aarteil S."/>
            <person name="Calhoun S."/>
            <person name="Haridas S."/>
            <person name="Kuo A."/>
            <person name="Pangilinan J."/>
            <person name="Riley R."/>
            <person name="Labutti K."/>
            <person name="Andreopoulos B."/>
            <person name="Lipzen A."/>
            <person name="Chen C."/>
            <person name="Yanf M."/>
            <person name="Daum C."/>
            <person name="Ng V."/>
            <person name="Clum A."/>
            <person name="Steindorff A."/>
            <person name="Ohm R."/>
            <person name="Martin F."/>
            <person name="Silar P."/>
            <person name="Natvig D."/>
            <person name="Lalanne C."/>
            <person name="Gautier V."/>
            <person name="Ament-Velasquez S.L."/>
            <person name="Kruys A."/>
            <person name="Hutchinson M.I."/>
            <person name="Powell A.J."/>
            <person name="Barry K."/>
            <person name="Miller A.N."/>
            <person name="Grigoriev I.V."/>
            <person name="Debuchy R."/>
            <person name="Gladieux P."/>
            <person name="Thoren M.H."/>
            <person name="Johannesson H."/>
        </authorList>
    </citation>
    <scope>NUCLEOTIDE SEQUENCE</scope>
    <source>
        <strain evidence="3">CBS 333.67</strain>
    </source>
</reference>
<organism evidence="3 4">
    <name type="scientific">Chaetomium strumarium</name>
    <dbReference type="NCBI Taxonomy" id="1170767"/>
    <lineage>
        <taxon>Eukaryota</taxon>
        <taxon>Fungi</taxon>
        <taxon>Dikarya</taxon>
        <taxon>Ascomycota</taxon>
        <taxon>Pezizomycotina</taxon>
        <taxon>Sordariomycetes</taxon>
        <taxon>Sordariomycetidae</taxon>
        <taxon>Sordariales</taxon>
        <taxon>Chaetomiaceae</taxon>
        <taxon>Chaetomium</taxon>
    </lineage>
</organism>
<evidence type="ECO:0000256" key="1">
    <source>
        <dbReference type="SAM" id="Phobius"/>
    </source>
</evidence>
<evidence type="ECO:0000313" key="4">
    <source>
        <dbReference type="Proteomes" id="UP001273166"/>
    </source>
</evidence>
<accession>A0AAJ0M3X5</accession>
<feature type="signal peptide" evidence="2">
    <location>
        <begin position="1"/>
        <end position="19"/>
    </location>
</feature>
<evidence type="ECO:0000313" key="3">
    <source>
        <dbReference type="EMBL" id="KAK3308116.1"/>
    </source>
</evidence>
<dbReference type="Proteomes" id="UP001273166">
    <property type="component" value="Unassembled WGS sequence"/>
</dbReference>
<dbReference type="GeneID" id="87887528"/>
<keyword evidence="1" id="KW-1133">Transmembrane helix</keyword>
<dbReference type="RefSeq" id="XP_062723896.1">
    <property type="nucleotide sequence ID" value="XM_062868699.1"/>
</dbReference>
<proteinExistence type="predicted"/>